<reference evidence="1 2" key="1">
    <citation type="submission" date="2016-10" db="EMBL/GenBank/DDBJ databases">
        <authorList>
            <person name="de Groot N.N."/>
        </authorList>
    </citation>
    <scope>NUCLEOTIDE SEQUENCE [LARGE SCALE GENOMIC DNA]</scope>
    <source>
        <strain evidence="1 2">CGMCC 4.5506</strain>
    </source>
</reference>
<dbReference type="RefSeq" id="WP_091809258.1">
    <property type="nucleotide sequence ID" value="NZ_CP016353.1"/>
</dbReference>
<protein>
    <submittedName>
        <fullName evidence="1">Uncharacterized protein</fullName>
    </submittedName>
</protein>
<sequence length="146" mass="16651">MPRHDTALYELGGPSYAPLTSWQWWTIWQALSNPDDHAKNTEALDQLGGLVQEDWLDSLPPEPGEGRSPEVLAAMFAVYDQHEDTWIDRRCRLTIDGLLRLHSSGRPYQHQELDTAARMLITTAGELFRVSQDRANQTERGDRPEP</sequence>
<dbReference type="STRING" id="530584.SAMN05421630_111145"/>
<dbReference type="KEGG" id="pmad:BAY61_26420"/>
<dbReference type="Proteomes" id="UP000199494">
    <property type="component" value="Unassembled WGS sequence"/>
</dbReference>
<name>A0A222VVL1_9PSEU</name>
<proteinExistence type="predicted"/>
<dbReference type="OrthoDB" id="3697253at2"/>
<dbReference type="EMBL" id="FMZE01000011">
    <property type="protein sequence ID" value="SDD70040.1"/>
    <property type="molecule type" value="Genomic_DNA"/>
</dbReference>
<evidence type="ECO:0000313" key="2">
    <source>
        <dbReference type="Proteomes" id="UP000199494"/>
    </source>
</evidence>
<keyword evidence="2" id="KW-1185">Reference proteome</keyword>
<organism evidence="1 2">
    <name type="scientific">Prauserella marina</name>
    <dbReference type="NCBI Taxonomy" id="530584"/>
    <lineage>
        <taxon>Bacteria</taxon>
        <taxon>Bacillati</taxon>
        <taxon>Actinomycetota</taxon>
        <taxon>Actinomycetes</taxon>
        <taxon>Pseudonocardiales</taxon>
        <taxon>Pseudonocardiaceae</taxon>
        <taxon>Prauserella</taxon>
    </lineage>
</organism>
<gene>
    <name evidence="1" type="ORF">SAMN05421630_111145</name>
</gene>
<dbReference type="AlphaFoldDB" id="A0A222VVL1"/>
<accession>A0A222VVL1</accession>
<evidence type="ECO:0000313" key="1">
    <source>
        <dbReference type="EMBL" id="SDD70040.1"/>
    </source>
</evidence>